<dbReference type="GO" id="GO:0006891">
    <property type="term" value="P:intra-Golgi vesicle-mediated transport"/>
    <property type="evidence" value="ECO:0007669"/>
    <property type="project" value="InterPro"/>
</dbReference>
<dbReference type="Proteomes" id="UP000440578">
    <property type="component" value="Unassembled WGS sequence"/>
</dbReference>
<name>A0A6A4V941_AMPAM</name>
<gene>
    <name evidence="2" type="ORF">FJT64_014344</name>
</gene>
<dbReference type="SMART" id="SM01087">
    <property type="entry name" value="COG6"/>
    <property type="match status" value="1"/>
</dbReference>
<evidence type="ECO:0000313" key="3">
    <source>
        <dbReference type="Proteomes" id="UP000440578"/>
    </source>
</evidence>
<dbReference type="OrthoDB" id="272987at2759"/>
<comment type="caution">
    <text evidence="2">The sequence shown here is derived from an EMBL/GenBank/DDBJ whole genome shotgun (WGS) entry which is preliminary data.</text>
</comment>
<dbReference type="PANTHER" id="PTHR21506:SF0">
    <property type="entry name" value="CONSERVED OLIGOMERIC GOLGI COMPLEX SUBUNIT 6"/>
    <property type="match status" value="1"/>
</dbReference>
<organism evidence="2 3">
    <name type="scientific">Amphibalanus amphitrite</name>
    <name type="common">Striped barnacle</name>
    <name type="synonym">Balanus amphitrite</name>
    <dbReference type="NCBI Taxonomy" id="1232801"/>
    <lineage>
        <taxon>Eukaryota</taxon>
        <taxon>Metazoa</taxon>
        <taxon>Ecdysozoa</taxon>
        <taxon>Arthropoda</taxon>
        <taxon>Crustacea</taxon>
        <taxon>Multicrustacea</taxon>
        <taxon>Cirripedia</taxon>
        <taxon>Thoracica</taxon>
        <taxon>Thoracicalcarea</taxon>
        <taxon>Balanomorpha</taxon>
        <taxon>Balanoidea</taxon>
        <taxon>Balanidae</taxon>
        <taxon>Amphibalaninae</taxon>
        <taxon>Amphibalanus</taxon>
    </lineage>
</organism>
<dbReference type="Pfam" id="PF20653">
    <property type="entry name" value="COG6_C"/>
    <property type="match status" value="1"/>
</dbReference>
<evidence type="ECO:0000259" key="1">
    <source>
        <dbReference type="Pfam" id="PF20653"/>
    </source>
</evidence>
<dbReference type="AlphaFoldDB" id="A0A6A4V941"/>
<sequence length="385" mass="41482">MDEYCAVRRQLLVRAFIDALTAGGRGGTPRPIELHAHDPLRYVGDMLAWLHQATPSEREALQSLLRDCRPAETPTRIDTALASVCEAVCRPLRARLEQVLLGSPGAVVLHKVSGLIQFYRSTIGQVVPDGPLPATLDELQALSQRAALQALQAQAARLCERVTPPAADLAPAAAVLSALSLLREALDGGGVVESRRAQVEQTAACLLEPLMAAVLESAAALPARDCAVYLLNCLYRLHSTLSLYEYMEPRLESLQAQLDAQLEALTSEQASSVVQSLGLTHIYAGLPSPPPGPLSQQPGLGEAAVGQFLQRLDVFLASPDMLTLPQLRLLASSAHRLTVQRRSAEVVGVIYEKLYTAVHEPSNGYAEPDKLMPRTPDQLKALLVV</sequence>
<keyword evidence="3" id="KW-1185">Reference proteome</keyword>
<feature type="domain" description="Conserved Oligomeric Golgi complex subunit 6 C-terminal" evidence="1">
    <location>
        <begin position="1"/>
        <end position="383"/>
    </location>
</feature>
<dbReference type="InterPro" id="IPR010490">
    <property type="entry name" value="COG6"/>
</dbReference>
<accession>A0A6A4V941</accession>
<dbReference type="PANTHER" id="PTHR21506">
    <property type="entry name" value="COMPONENT OF OLIGOMERIC GOLGI COMPLEX 6"/>
    <property type="match status" value="1"/>
</dbReference>
<protein>
    <submittedName>
        <fullName evidence="2">Conserved oligomeric Golgi complex subunit 6</fullName>
    </submittedName>
</protein>
<proteinExistence type="predicted"/>
<evidence type="ECO:0000313" key="2">
    <source>
        <dbReference type="EMBL" id="KAF0287158.1"/>
    </source>
</evidence>
<dbReference type="InterPro" id="IPR048369">
    <property type="entry name" value="COG6_C"/>
</dbReference>
<dbReference type="GO" id="GO:0017119">
    <property type="term" value="C:Golgi transport complex"/>
    <property type="evidence" value="ECO:0007669"/>
    <property type="project" value="InterPro"/>
</dbReference>
<reference evidence="2 3" key="1">
    <citation type="submission" date="2019-07" db="EMBL/GenBank/DDBJ databases">
        <title>Draft genome assembly of a fouling barnacle, Amphibalanus amphitrite (Darwin, 1854): The first reference genome for Thecostraca.</title>
        <authorList>
            <person name="Kim W."/>
        </authorList>
    </citation>
    <scope>NUCLEOTIDE SEQUENCE [LARGE SCALE GENOMIC DNA]</scope>
    <source>
        <strain evidence="2">SNU_AA5</strain>
        <tissue evidence="2">Soma without cirri and trophi</tissue>
    </source>
</reference>
<dbReference type="EMBL" id="VIIS01002210">
    <property type="protein sequence ID" value="KAF0287158.1"/>
    <property type="molecule type" value="Genomic_DNA"/>
</dbReference>